<evidence type="ECO:0000256" key="2">
    <source>
        <dbReference type="ARBA" id="ARBA00008804"/>
    </source>
</evidence>
<dbReference type="EMBL" id="NEXK01000119">
    <property type="protein sequence ID" value="PSN93097.1"/>
    <property type="molecule type" value="Genomic_DNA"/>
</dbReference>
<evidence type="ECO:0000256" key="3">
    <source>
        <dbReference type="ARBA" id="ARBA00022553"/>
    </source>
</evidence>
<feature type="transmembrane region" description="Helical" evidence="10">
    <location>
        <begin position="218"/>
        <end position="238"/>
    </location>
</feature>
<dbReference type="SUPFAM" id="SSF81660">
    <property type="entry name" value="Metal cation-transporting ATPase, ATP-binding domain N"/>
    <property type="match status" value="1"/>
</dbReference>
<proteinExistence type="inferred from homology"/>
<dbReference type="Pfam" id="PF00690">
    <property type="entry name" value="Cation_ATPase_N"/>
    <property type="match status" value="1"/>
</dbReference>
<gene>
    <name evidence="12" type="ORF">B9Q09_06630</name>
</gene>
<accession>A0A2R6B350</accession>
<evidence type="ECO:0000256" key="1">
    <source>
        <dbReference type="ARBA" id="ARBA00004141"/>
    </source>
</evidence>
<reference evidence="12 13" key="1">
    <citation type="submission" date="2017-04" db="EMBL/GenBank/DDBJ databases">
        <title>Novel microbial lineages endemic to geothermal iron-oxide mats fill important gaps in the evolutionary history of Archaea.</title>
        <authorList>
            <person name="Jay Z.J."/>
            <person name="Beam J.P."/>
            <person name="Dlakic M."/>
            <person name="Rusch D.B."/>
            <person name="Kozubal M.A."/>
            <person name="Inskeep W.P."/>
        </authorList>
    </citation>
    <scope>NUCLEOTIDE SEQUENCE [LARGE SCALE GENOMIC DNA]</scope>
    <source>
        <strain evidence="12">ECH_B_SAG-C16</strain>
    </source>
</reference>
<comment type="similarity">
    <text evidence="2">Belongs to the cation transport ATPase (P-type) (TC 3.A.3) family. Type IIIA subfamily.</text>
</comment>
<dbReference type="GO" id="GO:0005524">
    <property type="term" value="F:ATP binding"/>
    <property type="evidence" value="ECO:0007669"/>
    <property type="project" value="UniProtKB-KW"/>
</dbReference>
<dbReference type="Gene3D" id="1.20.1110.10">
    <property type="entry name" value="Calcium-transporting ATPase, transmembrane domain"/>
    <property type="match status" value="1"/>
</dbReference>
<dbReference type="SMART" id="SM00831">
    <property type="entry name" value="Cation_ATPase_N"/>
    <property type="match status" value="1"/>
</dbReference>
<keyword evidence="8 10" id="KW-1133">Transmembrane helix</keyword>
<keyword evidence="9 10" id="KW-0472">Membrane</keyword>
<dbReference type="SUPFAM" id="SSF81665">
    <property type="entry name" value="Calcium ATPase, transmembrane domain M"/>
    <property type="match status" value="1"/>
</dbReference>
<dbReference type="SUPFAM" id="SSF81653">
    <property type="entry name" value="Calcium ATPase, transduction domain A"/>
    <property type="match status" value="1"/>
</dbReference>
<dbReference type="AlphaFoldDB" id="A0A2R6B350"/>
<evidence type="ECO:0000313" key="12">
    <source>
        <dbReference type="EMBL" id="PSN93097.1"/>
    </source>
</evidence>
<dbReference type="PROSITE" id="PS00154">
    <property type="entry name" value="ATPASE_E1_E2"/>
    <property type="match status" value="1"/>
</dbReference>
<evidence type="ECO:0000256" key="4">
    <source>
        <dbReference type="ARBA" id="ARBA00022692"/>
    </source>
</evidence>
<evidence type="ECO:0000256" key="8">
    <source>
        <dbReference type="ARBA" id="ARBA00022989"/>
    </source>
</evidence>
<feature type="transmembrane region" description="Helical" evidence="10">
    <location>
        <begin position="244"/>
        <end position="263"/>
    </location>
</feature>
<feature type="domain" description="Cation-transporting P-type ATPase N-terminal" evidence="11">
    <location>
        <begin position="6"/>
        <end position="68"/>
    </location>
</feature>
<protein>
    <recommendedName>
        <fullName evidence="11">Cation-transporting P-type ATPase N-terminal domain-containing protein</fullName>
    </recommendedName>
</protein>
<keyword evidence="7" id="KW-1278">Translocase</keyword>
<dbReference type="Pfam" id="PF00122">
    <property type="entry name" value="E1-E2_ATPase"/>
    <property type="match status" value="1"/>
</dbReference>
<keyword evidence="5" id="KW-0547">Nucleotide-binding</keyword>
<dbReference type="InterPro" id="IPR023214">
    <property type="entry name" value="HAD_sf"/>
</dbReference>
<dbReference type="InterPro" id="IPR059000">
    <property type="entry name" value="ATPase_P-type_domA"/>
</dbReference>
<keyword evidence="3" id="KW-0597">Phosphoprotein</keyword>
<sequence>MCAAQPEGSSQKIAGLSSEEAKRRLSEYGYNEVEERRRSVFLTVAKKFWGITPWMLEVTIALTWLLHKYVDTYVVAGLLLFNAALSLFEERRADSAVTALKQRLHIQARVKRDGEWVSLPAREVVPGDVIRLRAGDVVPADVKIVEGKLDADQSALTGESLTVSKTVDDSVYSGTIVKRGEVTCIVTATGAKTYFGRTVELVQLAKPKLHMEEVTASVVRWLLLMVALLLALGLGVSYARGVNLAQILPLTVVLLVSAIPVALPSMFNISMAVGSLELSRKGVLVTRLSASEDAATMNVLCADKTGTLTKNRLSIAEIISLNGFKEDEVAIFGALASNEADKDPIDLAFLSYVKQTSNSLGEHKILEFTPFDPTTRMTQALVSLGGDEFRVYKGAVEAVLELCHSPPSERSEVERRVQTLTEKGYRVLAVARGAEGVGYTLAGIAALSDELREDSPRLVNELSELGVSVKMLTGDALPVAQEVARKLNLTGPVEKMSALRSRGDENEYAQIVEGFHSM</sequence>
<evidence type="ECO:0000256" key="7">
    <source>
        <dbReference type="ARBA" id="ARBA00022967"/>
    </source>
</evidence>
<dbReference type="InterPro" id="IPR018303">
    <property type="entry name" value="ATPase_P-typ_P_site"/>
</dbReference>
<dbReference type="InterPro" id="IPR004014">
    <property type="entry name" value="ATPase_P-typ_cation-transptr_N"/>
</dbReference>
<evidence type="ECO:0000256" key="10">
    <source>
        <dbReference type="SAM" id="Phobius"/>
    </source>
</evidence>
<name>A0A2R6B350_9ARCH</name>
<dbReference type="PRINTS" id="PR00119">
    <property type="entry name" value="CATATPASE"/>
</dbReference>
<dbReference type="Gene3D" id="2.70.150.10">
    <property type="entry name" value="Calcium-transporting ATPase, cytoplasmic transduction domain A"/>
    <property type="match status" value="1"/>
</dbReference>
<organism evidence="12 13">
    <name type="scientific">Candidatus Marsarchaeota G2 archaeon ECH_B_SAG-C16</name>
    <dbReference type="NCBI Taxonomy" id="1978163"/>
    <lineage>
        <taxon>Archaea</taxon>
        <taxon>Candidatus Marsarchaeota</taxon>
        <taxon>Candidatus Marsarchaeota group 2</taxon>
    </lineage>
</organism>
<keyword evidence="6" id="KW-0067">ATP-binding</keyword>
<dbReference type="InterPro" id="IPR023298">
    <property type="entry name" value="ATPase_P-typ_TM_dom_sf"/>
</dbReference>
<dbReference type="SUPFAM" id="SSF56784">
    <property type="entry name" value="HAD-like"/>
    <property type="match status" value="1"/>
</dbReference>
<dbReference type="GO" id="GO:0016020">
    <property type="term" value="C:membrane"/>
    <property type="evidence" value="ECO:0007669"/>
    <property type="project" value="UniProtKB-SubCell"/>
</dbReference>
<dbReference type="InterPro" id="IPR001757">
    <property type="entry name" value="P_typ_ATPase"/>
</dbReference>
<dbReference type="GO" id="GO:0016887">
    <property type="term" value="F:ATP hydrolysis activity"/>
    <property type="evidence" value="ECO:0007669"/>
    <property type="project" value="InterPro"/>
</dbReference>
<dbReference type="InterPro" id="IPR036412">
    <property type="entry name" value="HAD-like_sf"/>
</dbReference>
<comment type="subcellular location">
    <subcellularLocation>
        <location evidence="1">Membrane</location>
        <topology evidence="1">Multi-pass membrane protein</topology>
    </subcellularLocation>
</comment>
<comment type="caution">
    <text evidence="12">The sequence shown here is derived from an EMBL/GenBank/DDBJ whole genome shotgun (WGS) entry which is preliminary data.</text>
</comment>
<evidence type="ECO:0000259" key="11">
    <source>
        <dbReference type="SMART" id="SM00831"/>
    </source>
</evidence>
<keyword evidence="4 10" id="KW-0812">Transmembrane</keyword>
<dbReference type="NCBIfam" id="TIGR01494">
    <property type="entry name" value="ATPase_P-type"/>
    <property type="match status" value="1"/>
</dbReference>
<dbReference type="InterPro" id="IPR008250">
    <property type="entry name" value="ATPase_P-typ_transduc_dom_A_sf"/>
</dbReference>
<evidence type="ECO:0000313" key="13">
    <source>
        <dbReference type="Proteomes" id="UP000240681"/>
    </source>
</evidence>
<dbReference type="Pfam" id="PF00702">
    <property type="entry name" value="Hydrolase"/>
    <property type="match status" value="1"/>
</dbReference>
<dbReference type="InterPro" id="IPR023299">
    <property type="entry name" value="ATPase_P-typ_cyto_dom_N"/>
</dbReference>
<evidence type="ECO:0000256" key="6">
    <source>
        <dbReference type="ARBA" id="ARBA00022840"/>
    </source>
</evidence>
<dbReference type="Gene3D" id="3.40.1110.10">
    <property type="entry name" value="Calcium-transporting ATPase, cytoplasmic domain N"/>
    <property type="match status" value="1"/>
</dbReference>
<evidence type="ECO:0000256" key="5">
    <source>
        <dbReference type="ARBA" id="ARBA00022741"/>
    </source>
</evidence>
<evidence type="ECO:0000256" key="9">
    <source>
        <dbReference type="ARBA" id="ARBA00023136"/>
    </source>
</evidence>
<dbReference type="Proteomes" id="UP000240681">
    <property type="component" value="Unassembled WGS sequence"/>
</dbReference>
<dbReference type="Gene3D" id="3.40.50.1000">
    <property type="entry name" value="HAD superfamily/HAD-like"/>
    <property type="match status" value="1"/>
</dbReference>
<dbReference type="PANTHER" id="PTHR42861">
    <property type="entry name" value="CALCIUM-TRANSPORTING ATPASE"/>
    <property type="match status" value="1"/>
</dbReference>
<dbReference type="FunFam" id="2.70.150.10:FF:000042">
    <property type="entry name" value="Plasma membrane ATPase"/>
    <property type="match status" value="1"/>
</dbReference>